<gene>
    <name evidence="2" type="ORF">CYMTET_46657</name>
</gene>
<proteinExistence type="predicted"/>
<name>A0AAE0EXD6_9CHLO</name>
<dbReference type="AlphaFoldDB" id="A0AAE0EXD6"/>
<keyword evidence="3" id="KW-1185">Reference proteome</keyword>
<reference evidence="2 3" key="1">
    <citation type="journal article" date="2015" name="Genome Biol. Evol.">
        <title>Comparative Genomics of a Bacterivorous Green Alga Reveals Evolutionary Causalities and Consequences of Phago-Mixotrophic Mode of Nutrition.</title>
        <authorList>
            <person name="Burns J.A."/>
            <person name="Paasch A."/>
            <person name="Narechania A."/>
            <person name="Kim E."/>
        </authorList>
    </citation>
    <scope>NUCLEOTIDE SEQUENCE [LARGE SCALE GENOMIC DNA]</scope>
    <source>
        <strain evidence="2 3">PLY_AMNH</strain>
    </source>
</reference>
<comment type="caution">
    <text evidence="2">The sequence shown here is derived from an EMBL/GenBank/DDBJ whole genome shotgun (WGS) entry which is preliminary data.</text>
</comment>
<feature type="region of interest" description="Disordered" evidence="1">
    <location>
        <begin position="181"/>
        <end position="204"/>
    </location>
</feature>
<dbReference type="EMBL" id="LGRX02032700">
    <property type="protein sequence ID" value="KAK3243699.1"/>
    <property type="molecule type" value="Genomic_DNA"/>
</dbReference>
<organism evidence="2 3">
    <name type="scientific">Cymbomonas tetramitiformis</name>
    <dbReference type="NCBI Taxonomy" id="36881"/>
    <lineage>
        <taxon>Eukaryota</taxon>
        <taxon>Viridiplantae</taxon>
        <taxon>Chlorophyta</taxon>
        <taxon>Pyramimonadophyceae</taxon>
        <taxon>Pyramimonadales</taxon>
        <taxon>Pyramimonadaceae</taxon>
        <taxon>Cymbomonas</taxon>
    </lineage>
</organism>
<accession>A0AAE0EXD6</accession>
<dbReference type="Proteomes" id="UP001190700">
    <property type="component" value="Unassembled WGS sequence"/>
</dbReference>
<sequence>MVCRATSKLHTMSSDSHAAALVRMLHGRPTPPADAYSGIPMSRGLTRADAAAQERLARSIMATMRDAVMVAGKEVYNASGDHTYMHYKKMMPSAQKRSGRRRKFYQLITREMARLEKGTQSLYQRLQACTHAADGVGPHLLHSKVPCSKLEADTKAADPQLGINAVANDNLRNAIKAPEKRPLASTVEKRPLASTAHTSRPCHGPLLATMLPRLTVPRAASVNPQRLTPIVLGDDLSQNALQNSGEDLDAVRSAILLELEALDLVGSRNPNGLVQLEEVGCLSSMQQVTFHHDPVDMVPREEPFHFQPFSLQDMPPLEDIDHLPQR</sequence>
<feature type="compositionally biased region" description="Basic and acidic residues" evidence="1">
    <location>
        <begin position="181"/>
        <end position="191"/>
    </location>
</feature>
<evidence type="ECO:0000256" key="1">
    <source>
        <dbReference type="SAM" id="MobiDB-lite"/>
    </source>
</evidence>
<evidence type="ECO:0000313" key="3">
    <source>
        <dbReference type="Proteomes" id="UP001190700"/>
    </source>
</evidence>
<protein>
    <submittedName>
        <fullName evidence="2">Uncharacterized protein</fullName>
    </submittedName>
</protein>
<evidence type="ECO:0000313" key="2">
    <source>
        <dbReference type="EMBL" id="KAK3243699.1"/>
    </source>
</evidence>
<feature type="region of interest" description="Disordered" evidence="1">
    <location>
        <begin position="307"/>
        <end position="326"/>
    </location>
</feature>